<comment type="caution">
    <text evidence="2">The sequence shown here is derived from an EMBL/GenBank/DDBJ whole genome shotgun (WGS) entry which is preliminary data.</text>
</comment>
<reference evidence="2 3" key="1">
    <citation type="journal article" date="2019" name="Commun. Biol.">
        <title>The bagworm genome reveals a unique fibroin gene that provides high tensile strength.</title>
        <authorList>
            <person name="Kono N."/>
            <person name="Nakamura H."/>
            <person name="Ohtoshi R."/>
            <person name="Tomita M."/>
            <person name="Numata K."/>
            <person name="Arakawa K."/>
        </authorList>
    </citation>
    <scope>NUCLEOTIDE SEQUENCE [LARGE SCALE GENOMIC DNA]</scope>
</reference>
<dbReference type="EMBL" id="BGZK01000062">
    <property type="protein sequence ID" value="GBP14270.1"/>
    <property type="molecule type" value="Genomic_DNA"/>
</dbReference>
<evidence type="ECO:0000256" key="1">
    <source>
        <dbReference type="SAM" id="MobiDB-lite"/>
    </source>
</evidence>
<gene>
    <name evidence="2" type="ORF">EVAR_7691_1</name>
</gene>
<dbReference type="Proteomes" id="UP000299102">
    <property type="component" value="Unassembled WGS sequence"/>
</dbReference>
<feature type="compositionally biased region" description="Basic and acidic residues" evidence="1">
    <location>
        <begin position="1"/>
        <end position="10"/>
    </location>
</feature>
<feature type="region of interest" description="Disordered" evidence="1">
    <location>
        <begin position="1"/>
        <end position="79"/>
    </location>
</feature>
<protein>
    <submittedName>
        <fullName evidence="2">Uncharacterized protein</fullName>
    </submittedName>
</protein>
<sequence length="79" mass="8271">MAAGETEKAYKLSSRSPKSSRVARCADVPPPPPRSRHRSSRNFHGFPGASVMNMGCRSAGGARGAGAPQLPARKFAAGY</sequence>
<proteinExistence type="predicted"/>
<keyword evidence="3" id="KW-1185">Reference proteome</keyword>
<evidence type="ECO:0000313" key="3">
    <source>
        <dbReference type="Proteomes" id="UP000299102"/>
    </source>
</evidence>
<organism evidence="2 3">
    <name type="scientific">Eumeta variegata</name>
    <name type="common">Bagworm moth</name>
    <name type="synonym">Eumeta japonica</name>
    <dbReference type="NCBI Taxonomy" id="151549"/>
    <lineage>
        <taxon>Eukaryota</taxon>
        <taxon>Metazoa</taxon>
        <taxon>Ecdysozoa</taxon>
        <taxon>Arthropoda</taxon>
        <taxon>Hexapoda</taxon>
        <taxon>Insecta</taxon>
        <taxon>Pterygota</taxon>
        <taxon>Neoptera</taxon>
        <taxon>Endopterygota</taxon>
        <taxon>Lepidoptera</taxon>
        <taxon>Glossata</taxon>
        <taxon>Ditrysia</taxon>
        <taxon>Tineoidea</taxon>
        <taxon>Psychidae</taxon>
        <taxon>Oiketicinae</taxon>
        <taxon>Eumeta</taxon>
    </lineage>
</organism>
<name>A0A4C1TKY4_EUMVA</name>
<accession>A0A4C1TKY4</accession>
<evidence type="ECO:0000313" key="2">
    <source>
        <dbReference type="EMBL" id="GBP14270.1"/>
    </source>
</evidence>
<dbReference type="AlphaFoldDB" id="A0A4C1TKY4"/>